<name>A0ABT6MN56_9GAMM</name>
<evidence type="ECO:0000256" key="1">
    <source>
        <dbReference type="ARBA" id="ARBA00007198"/>
    </source>
</evidence>
<protein>
    <recommendedName>
        <fullName evidence="5 7">Arsenate reductase</fullName>
        <ecNumber evidence="4 7">1.20.4.1</ecNumber>
    </recommendedName>
</protein>
<evidence type="ECO:0000256" key="5">
    <source>
        <dbReference type="ARBA" id="ARBA00039879"/>
    </source>
</evidence>
<comment type="similarity">
    <text evidence="1 6 7">Belongs to the ArsC family.</text>
</comment>
<dbReference type="GO" id="GO:0008794">
    <property type="term" value="F:arsenate reductase (glutaredoxin) activity"/>
    <property type="evidence" value="ECO:0007669"/>
    <property type="project" value="UniProtKB-EC"/>
</dbReference>
<evidence type="ECO:0000256" key="6">
    <source>
        <dbReference type="PROSITE-ProRule" id="PRU01282"/>
    </source>
</evidence>
<dbReference type="InterPro" id="IPR006659">
    <property type="entry name" value="Arsenate_reductase"/>
</dbReference>
<evidence type="ECO:0000256" key="4">
    <source>
        <dbReference type="ARBA" id="ARBA00038969"/>
    </source>
</evidence>
<dbReference type="EC" id="1.20.4.1" evidence="4 7"/>
<dbReference type="Gene3D" id="3.40.30.10">
    <property type="entry name" value="Glutaredoxin"/>
    <property type="match status" value="1"/>
</dbReference>
<dbReference type="NCBIfam" id="TIGR00014">
    <property type="entry name" value="arsC"/>
    <property type="match status" value="1"/>
</dbReference>
<sequence>MSGITIYHNPRCSNSRKALALIRDSGVEPDVIEYLQQPPTRERLRELAQASGEGVRGLLRGKEALCAELGVDDPARSDDELLDAMRAHPVLINRPIVATPLGVRLCRPPERVLEILPDRQGA</sequence>
<reference evidence="8" key="1">
    <citation type="journal article" date="2007" name="Int. J. Syst. Evol. Microbiol.">
        <title>Luteimonas composti sp. nov., a moderately thermophilic bacterium isolated from food waste.</title>
        <authorList>
            <person name="Young C.C."/>
            <person name="Kampfer P."/>
            <person name="Chen W.M."/>
            <person name="Yen W.S."/>
            <person name="Arun A.B."/>
            <person name="Lai W.A."/>
            <person name="Shen F.T."/>
            <person name="Rekha P.D."/>
            <person name="Lin K.Y."/>
            <person name="Chou J.H."/>
        </authorList>
    </citation>
    <scope>NUCLEOTIDE SEQUENCE</scope>
    <source>
        <strain evidence="8">CC-YY355</strain>
    </source>
</reference>
<dbReference type="PROSITE" id="PS51353">
    <property type="entry name" value="ARSC"/>
    <property type="match status" value="1"/>
</dbReference>
<dbReference type="RefSeq" id="WP_280941233.1">
    <property type="nucleotide sequence ID" value="NZ_JARYGX010000008.1"/>
</dbReference>
<keyword evidence="3 7" id="KW-0560">Oxidoreductase</keyword>
<reference evidence="8" key="2">
    <citation type="submission" date="2023-04" db="EMBL/GenBank/DDBJ databases">
        <authorList>
            <person name="Sun J.-Q."/>
        </authorList>
    </citation>
    <scope>NUCLEOTIDE SEQUENCE</scope>
    <source>
        <strain evidence="8">CC-YY355</strain>
    </source>
</reference>
<dbReference type="InterPro" id="IPR006660">
    <property type="entry name" value="Arsenate_reductase-like"/>
</dbReference>
<accession>A0ABT6MN56</accession>
<comment type="caution">
    <text evidence="8">The sequence shown here is derived from an EMBL/GenBank/DDBJ whole genome shotgun (WGS) entry which is preliminary data.</text>
</comment>
<organism evidence="8 9">
    <name type="scientific">Luteimonas composti</name>
    <dbReference type="NCBI Taxonomy" id="398257"/>
    <lineage>
        <taxon>Bacteria</taxon>
        <taxon>Pseudomonadati</taxon>
        <taxon>Pseudomonadota</taxon>
        <taxon>Gammaproteobacteria</taxon>
        <taxon>Lysobacterales</taxon>
        <taxon>Lysobacteraceae</taxon>
        <taxon>Luteimonas</taxon>
    </lineage>
</organism>
<dbReference type="InterPro" id="IPR036249">
    <property type="entry name" value="Thioredoxin-like_sf"/>
</dbReference>
<evidence type="ECO:0000256" key="2">
    <source>
        <dbReference type="ARBA" id="ARBA00022849"/>
    </source>
</evidence>
<comment type="catalytic activity">
    <reaction evidence="7">
        <text>[glutaredoxin]-dithiol + arsenate + glutathione + H(+) = glutathionyl-S-S-[glutaredoxin] + arsenite + H2O</text>
        <dbReference type="Rhea" id="RHEA:22016"/>
        <dbReference type="Rhea" id="RHEA-COMP:10729"/>
        <dbReference type="Rhea" id="RHEA-COMP:17668"/>
        <dbReference type="ChEBI" id="CHEBI:15377"/>
        <dbReference type="ChEBI" id="CHEBI:15378"/>
        <dbReference type="ChEBI" id="CHEBI:29242"/>
        <dbReference type="ChEBI" id="CHEBI:29950"/>
        <dbReference type="ChEBI" id="CHEBI:48597"/>
        <dbReference type="ChEBI" id="CHEBI:57925"/>
        <dbReference type="ChEBI" id="CHEBI:146199"/>
        <dbReference type="EC" id="1.20.4.1"/>
    </reaction>
</comment>
<dbReference type="SUPFAM" id="SSF52833">
    <property type="entry name" value="Thioredoxin-like"/>
    <property type="match status" value="1"/>
</dbReference>
<proteinExistence type="inferred from homology"/>
<dbReference type="PANTHER" id="PTHR30041:SF5">
    <property type="entry name" value="ARSENATE REDUCTASE-RELATED"/>
    <property type="match status" value="1"/>
</dbReference>
<keyword evidence="9" id="KW-1185">Reference proteome</keyword>
<dbReference type="CDD" id="cd03034">
    <property type="entry name" value="ArsC_ArsC"/>
    <property type="match status" value="1"/>
</dbReference>
<dbReference type="EMBL" id="JARYGX010000008">
    <property type="protein sequence ID" value="MDH7452027.1"/>
    <property type="molecule type" value="Genomic_DNA"/>
</dbReference>
<dbReference type="Pfam" id="PF03960">
    <property type="entry name" value="ArsC"/>
    <property type="match status" value="1"/>
</dbReference>
<dbReference type="PANTHER" id="PTHR30041">
    <property type="entry name" value="ARSENATE REDUCTASE"/>
    <property type="match status" value="1"/>
</dbReference>
<dbReference type="Proteomes" id="UP001160550">
    <property type="component" value="Unassembled WGS sequence"/>
</dbReference>
<evidence type="ECO:0000313" key="9">
    <source>
        <dbReference type="Proteomes" id="UP001160550"/>
    </source>
</evidence>
<gene>
    <name evidence="8" type="primary">arsC</name>
    <name evidence="8" type="ORF">QF205_02895</name>
</gene>
<keyword evidence="2" id="KW-0059">Arsenical resistance</keyword>
<evidence type="ECO:0000256" key="7">
    <source>
        <dbReference type="RuleBase" id="RU362029"/>
    </source>
</evidence>
<evidence type="ECO:0000313" key="8">
    <source>
        <dbReference type="EMBL" id="MDH7452027.1"/>
    </source>
</evidence>
<evidence type="ECO:0000256" key="3">
    <source>
        <dbReference type="ARBA" id="ARBA00023002"/>
    </source>
</evidence>